<dbReference type="InterPro" id="IPR007272">
    <property type="entry name" value="Sulf_transp_TsuA/YedE"/>
</dbReference>
<proteinExistence type="predicted"/>
<keyword evidence="3" id="KW-1185">Reference proteome</keyword>
<reference evidence="2 3" key="1">
    <citation type="submission" date="2011-08" db="EMBL/GenBank/DDBJ databases">
        <authorList>
            <person name="Weinstock G."/>
            <person name="Sodergren E."/>
            <person name="Clifton S."/>
            <person name="Fulton L."/>
            <person name="Fulton B."/>
            <person name="Courtney L."/>
            <person name="Fronick C."/>
            <person name="Harrison M."/>
            <person name="Strong C."/>
            <person name="Farmer C."/>
            <person name="Delahaunty K."/>
            <person name="Markovic C."/>
            <person name="Hall O."/>
            <person name="Minx P."/>
            <person name="Tomlinson C."/>
            <person name="Mitreva M."/>
            <person name="Hou S."/>
            <person name="Chen J."/>
            <person name="Wollam A."/>
            <person name="Pepin K.H."/>
            <person name="Johnson M."/>
            <person name="Bhonagiri V."/>
            <person name="Zhang X."/>
            <person name="Suruliraj S."/>
            <person name="Warren W."/>
            <person name="Chinwalla A."/>
            <person name="Mardis E.R."/>
            <person name="Wilson R.K."/>
        </authorList>
    </citation>
    <scope>NUCLEOTIDE SEQUENCE [LARGE SCALE GENOMIC DNA]</scope>
    <source>
        <strain evidence="2 3">F0357</strain>
    </source>
</reference>
<protein>
    <submittedName>
        <fullName evidence="2">Uncharacterized protein</fullName>
    </submittedName>
</protein>
<dbReference type="HOGENOM" id="CLU_2630372_0_0_9"/>
<sequence length="77" mass="7968">MLAAAAPIAVAVAIQMVGFYVLSEYGYITIPSSPMPFLATLAGALLFGLSMGITGCCLTGQLFRAGQGLISATYKYI</sequence>
<dbReference type="AlphaFoldDB" id="G9YF63"/>
<dbReference type="EMBL" id="AGCJ01000009">
    <property type="protein sequence ID" value="EHM43398.1"/>
    <property type="molecule type" value="Genomic_DNA"/>
</dbReference>
<feature type="transmembrane region" description="Helical" evidence="1">
    <location>
        <begin position="37"/>
        <end position="58"/>
    </location>
</feature>
<accession>G9YF63</accession>
<gene>
    <name evidence="2" type="ORF">HMPREF0080_00273</name>
</gene>
<evidence type="ECO:0000256" key="1">
    <source>
        <dbReference type="SAM" id="Phobius"/>
    </source>
</evidence>
<evidence type="ECO:0000313" key="2">
    <source>
        <dbReference type="EMBL" id="EHM43398.1"/>
    </source>
</evidence>
<dbReference type="Proteomes" id="UP000005481">
    <property type="component" value="Unassembled WGS sequence"/>
</dbReference>
<keyword evidence="1" id="KW-0472">Membrane</keyword>
<dbReference type="RefSeq" id="WP_006789258.1">
    <property type="nucleotide sequence ID" value="NZ_JH417567.1"/>
</dbReference>
<comment type="caution">
    <text evidence="2">The sequence shown here is derived from an EMBL/GenBank/DDBJ whole genome shotgun (WGS) entry which is preliminary data.</text>
</comment>
<evidence type="ECO:0000313" key="3">
    <source>
        <dbReference type="Proteomes" id="UP000005481"/>
    </source>
</evidence>
<dbReference type="Pfam" id="PF04143">
    <property type="entry name" value="Sulf_transp"/>
    <property type="match status" value="1"/>
</dbReference>
<keyword evidence="1" id="KW-0812">Transmembrane</keyword>
<keyword evidence="1" id="KW-1133">Transmembrane helix</keyword>
<organism evidence="2 3">
    <name type="scientific">Anaeroglobus geminatus F0357</name>
    <dbReference type="NCBI Taxonomy" id="861450"/>
    <lineage>
        <taxon>Bacteria</taxon>
        <taxon>Bacillati</taxon>
        <taxon>Bacillota</taxon>
        <taxon>Negativicutes</taxon>
        <taxon>Veillonellales</taxon>
        <taxon>Veillonellaceae</taxon>
        <taxon>Anaeroglobus</taxon>
    </lineage>
</organism>
<name>G9YF63_9FIRM</name>
<dbReference type="eggNOG" id="COG2391">
    <property type="taxonomic scope" value="Bacteria"/>
</dbReference>
<dbReference type="STRING" id="861450.HMPREF0080_00273"/>